<feature type="binding site" evidence="11">
    <location>
        <position position="90"/>
    </location>
    <ligand>
        <name>S-adenosyl-L-methionine</name>
        <dbReference type="ChEBI" id="CHEBI:59789"/>
    </ligand>
</feature>
<evidence type="ECO:0000256" key="7">
    <source>
        <dbReference type="ARBA" id="ARBA00043129"/>
    </source>
</evidence>
<evidence type="ECO:0000256" key="1">
    <source>
        <dbReference type="ARBA" id="ARBA00009059"/>
    </source>
</evidence>
<dbReference type="CDD" id="cd02440">
    <property type="entry name" value="AdoMet_MTases"/>
    <property type="match status" value="1"/>
</dbReference>
<feature type="binding site" evidence="11">
    <location>
        <begin position="134"/>
        <end position="135"/>
    </location>
    <ligand>
        <name>S-adenosyl-L-methionine</name>
        <dbReference type="ChEBI" id="CHEBI:59789"/>
    </ligand>
</feature>
<dbReference type="EC" id="2.1.1.244" evidence="5"/>
<evidence type="ECO:0000256" key="3">
    <source>
        <dbReference type="ARBA" id="ARBA00022679"/>
    </source>
</evidence>
<dbReference type="FunFam" id="3.40.50.150:FF:000245">
    <property type="entry name" value="Methyltransferase domain containing protein"/>
    <property type="match status" value="1"/>
</dbReference>
<dbReference type="Pfam" id="PF05891">
    <property type="entry name" value="Methyltransf_PK"/>
    <property type="match status" value="1"/>
</dbReference>
<feature type="binding site" evidence="11">
    <location>
        <position position="85"/>
    </location>
    <ligand>
        <name>S-adenosyl-L-methionine</name>
        <dbReference type="ChEBI" id="CHEBI:59789"/>
    </ligand>
</feature>
<dbReference type="InterPro" id="IPR029063">
    <property type="entry name" value="SAM-dependent_MTases_sf"/>
</dbReference>
<dbReference type="PANTHER" id="PTHR12753:SF0">
    <property type="entry name" value="ALPHA N-TERMINAL PROTEIN METHYLTRANSFERASE 1"/>
    <property type="match status" value="1"/>
</dbReference>
<accession>A0A5K1UT76</accession>
<evidence type="ECO:0000256" key="11">
    <source>
        <dbReference type="PIRSR" id="PIRSR016958-1"/>
    </source>
</evidence>
<dbReference type="Proteomes" id="UP000078387">
    <property type="component" value="Unassembled WGS sequence"/>
</dbReference>
<evidence type="ECO:0000256" key="5">
    <source>
        <dbReference type="ARBA" id="ARBA00039112"/>
    </source>
</evidence>
<evidence type="ECO:0000256" key="6">
    <source>
        <dbReference type="ARBA" id="ARBA00039449"/>
    </source>
</evidence>
<dbReference type="VEuPathDB" id="AmoebaDB:KM1_054150"/>
<dbReference type="GO" id="GO:0005737">
    <property type="term" value="C:cytoplasm"/>
    <property type="evidence" value="ECO:0007669"/>
    <property type="project" value="TreeGrafter"/>
</dbReference>
<feature type="binding site" evidence="11">
    <location>
        <position position="149"/>
    </location>
    <ligand>
        <name>S-adenosyl-L-methionine</name>
        <dbReference type="ChEBI" id="CHEBI:59789"/>
    </ligand>
</feature>
<dbReference type="PIRSF" id="PIRSF016958">
    <property type="entry name" value="DUF858_MeTrfase_lik"/>
    <property type="match status" value="1"/>
</dbReference>
<evidence type="ECO:0000256" key="2">
    <source>
        <dbReference type="ARBA" id="ARBA00022603"/>
    </source>
</evidence>
<evidence type="ECO:0000256" key="4">
    <source>
        <dbReference type="ARBA" id="ARBA00022691"/>
    </source>
</evidence>
<dbReference type="VEuPathDB" id="AmoebaDB:EHI7A_032670"/>
<organism evidence="12 13">
    <name type="scientific">Entamoeba histolytica</name>
    <dbReference type="NCBI Taxonomy" id="5759"/>
    <lineage>
        <taxon>Eukaryota</taxon>
        <taxon>Amoebozoa</taxon>
        <taxon>Evosea</taxon>
        <taxon>Archamoebae</taxon>
        <taxon>Mastigamoebida</taxon>
        <taxon>Entamoebidae</taxon>
        <taxon>Entamoeba</taxon>
    </lineage>
</organism>
<keyword evidence="4 11" id="KW-0949">S-adenosyl-L-methionine</keyword>
<comment type="caution">
    <text evidence="12">The sequence shown here is derived from an EMBL/GenBank/DDBJ whole genome shotgun (WGS) entry which is preliminary data.</text>
</comment>
<reference evidence="12 13" key="1">
    <citation type="submission" date="2016-05" db="EMBL/GenBank/DDBJ databases">
        <title>First whole genome sequencing of Entamoeba histolytica HM1:IMSS-clone-6.</title>
        <authorList>
            <person name="Mukherjee Avik.K."/>
            <person name="Izumyama S."/>
            <person name="Nakada-Tsukui K."/>
            <person name="Nozaki T."/>
        </authorList>
    </citation>
    <scope>NUCLEOTIDE SEQUENCE [LARGE SCALE GENOMIC DNA]</scope>
    <source>
        <strain evidence="12 13">HM1:IMSS clone 6</strain>
    </source>
</reference>
<dbReference type="VEuPathDB" id="AmoebaDB:EHI_036850"/>
<dbReference type="PANTHER" id="PTHR12753">
    <property type="entry name" value="AD-003 - RELATED"/>
    <property type="match status" value="1"/>
</dbReference>
<keyword evidence="3" id="KW-0808">Transferase</keyword>
<evidence type="ECO:0000256" key="9">
    <source>
        <dbReference type="ARBA" id="ARBA00047885"/>
    </source>
</evidence>
<proteinExistence type="inferred from homology"/>
<comment type="catalytic activity">
    <reaction evidence="8">
        <text>N-terminal L-seryl-L-prolyl-L-lysyl-[protein] + 3 S-adenosyl-L-methionine = N-terminal N,N,N-trimethyl-L-seryl-L-prolyl-L-lysyl-[protein] + 3 S-adenosyl-L-homocysteine + 3 H(+)</text>
        <dbReference type="Rhea" id="RHEA:54724"/>
        <dbReference type="Rhea" id="RHEA-COMP:13789"/>
        <dbReference type="Rhea" id="RHEA-COMP:13973"/>
        <dbReference type="ChEBI" id="CHEBI:15378"/>
        <dbReference type="ChEBI" id="CHEBI:57856"/>
        <dbReference type="ChEBI" id="CHEBI:59789"/>
        <dbReference type="ChEBI" id="CHEBI:138061"/>
        <dbReference type="ChEBI" id="CHEBI:138317"/>
        <dbReference type="EC" id="2.1.1.244"/>
    </reaction>
</comment>
<protein>
    <recommendedName>
        <fullName evidence="6">Alpha N-terminal protein methyltransferase 1</fullName>
        <ecNumber evidence="5">2.1.1.244</ecNumber>
    </recommendedName>
    <alternativeName>
        <fullName evidence="7">X-Pro-Lys N-terminal protein methyltransferase 1</fullName>
    </alternativeName>
</protein>
<keyword evidence="2" id="KW-0489">Methyltransferase</keyword>
<sequence length="237" mass="27686">MKLTFNGSDSLNNVYSSIEEVYKLVNKNDWYQLDKKVWDNMESSDKGMVDGYTKLIPIDESNSHTFLRNILIKMNCNIEDCLDLGGGVGRVTKDVLSRYYKHIDVADQCLVHVNKAKELKEILPSFNDAFVCDMQNLQLNKQYDCIWIQWSILYLRDDDLIDMLKKCKQHLKEGGIIIIKENVGTDGFYWDRSDNSLMRTVEHMTHLFAQSGLQTLQIRKDLNYPTQFYPLYAFLLQ</sequence>
<comment type="similarity">
    <text evidence="1">Belongs to the methyltransferase superfamily. NTM1 family.</text>
</comment>
<dbReference type="VEuPathDB" id="AmoebaDB:EHI8A_029610"/>
<evidence type="ECO:0000256" key="8">
    <source>
        <dbReference type="ARBA" id="ARBA00047306"/>
    </source>
</evidence>
<dbReference type="OMA" id="PVRMYCL"/>
<dbReference type="GO" id="GO:0032259">
    <property type="term" value="P:methylation"/>
    <property type="evidence" value="ECO:0007669"/>
    <property type="project" value="UniProtKB-KW"/>
</dbReference>
<dbReference type="Gene3D" id="3.40.50.150">
    <property type="entry name" value="Vaccinia Virus protein VP39"/>
    <property type="match status" value="1"/>
</dbReference>
<comment type="catalytic activity">
    <reaction evidence="10">
        <text>N-terminal L-alanyl-L-prolyl-L-lysyl-[protein] + 3 S-adenosyl-L-methionine = N-terminal N,N,N-trimethyl-L-alanyl-L-prolyl-L-lysyl-[protein] + 3 S-adenosyl-L-homocysteine + 3 H(+)</text>
        <dbReference type="Rhea" id="RHEA:54712"/>
        <dbReference type="Rhea" id="RHEA-COMP:13785"/>
        <dbReference type="Rhea" id="RHEA-COMP:13971"/>
        <dbReference type="ChEBI" id="CHEBI:15378"/>
        <dbReference type="ChEBI" id="CHEBI:57856"/>
        <dbReference type="ChEBI" id="CHEBI:59789"/>
        <dbReference type="ChEBI" id="CHEBI:138057"/>
        <dbReference type="ChEBI" id="CHEBI:138315"/>
        <dbReference type="EC" id="2.1.1.244"/>
    </reaction>
</comment>
<dbReference type="EMBL" id="BDEQ01000001">
    <property type="protein sequence ID" value="GAT98502.1"/>
    <property type="molecule type" value="Genomic_DNA"/>
</dbReference>
<dbReference type="SUPFAM" id="SSF53335">
    <property type="entry name" value="S-adenosyl-L-methionine-dependent methyltransferases"/>
    <property type="match status" value="1"/>
</dbReference>
<evidence type="ECO:0000313" key="13">
    <source>
        <dbReference type="Proteomes" id="UP000078387"/>
    </source>
</evidence>
<evidence type="ECO:0000256" key="10">
    <source>
        <dbReference type="ARBA" id="ARBA00048167"/>
    </source>
</evidence>
<dbReference type="GO" id="GO:0071885">
    <property type="term" value="F:N-terminal protein N-methyltransferase activity"/>
    <property type="evidence" value="ECO:0007669"/>
    <property type="project" value="UniProtKB-EC"/>
</dbReference>
<dbReference type="VEuPathDB" id="AmoebaDB:EHI5A_046540"/>
<comment type="catalytic activity">
    <reaction evidence="9">
        <text>N-terminal L-prolyl-L-prolyl-L-lysyl-[protein] + 2 S-adenosyl-L-methionine = N-terminal N,N-dimethyl-L-prolyl-L-prolyl-L-lysyl-[protein] + 2 S-adenosyl-L-homocysteine + 2 H(+)</text>
        <dbReference type="Rhea" id="RHEA:54736"/>
        <dbReference type="Rhea" id="RHEA-COMP:13787"/>
        <dbReference type="Rhea" id="RHEA-COMP:13974"/>
        <dbReference type="ChEBI" id="CHEBI:15378"/>
        <dbReference type="ChEBI" id="CHEBI:57856"/>
        <dbReference type="ChEBI" id="CHEBI:59789"/>
        <dbReference type="ChEBI" id="CHEBI:138059"/>
        <dbReference type="ChEBI" id="CHEBI:138318"/>
        <dbReference type="EC" id="2.1.1.244"/>
    </reaction>
</comment>
<gene>
    <name evidence="12" type="ORF">CL6EHI_036850</name>
</gene>
<name>A0A5K1UT76_ENTHI</name>
<dbReference type="InterPro" id="IPR008576">
    <property type="entry name" value="MeTrfase_NTM1"/>
</dbReference>
<evidence type="ECO:0000313" key="12">
    <source>
        <dbReference type="EMBL" id="GAT98502.1"/>
    </source>
</evidence>
<dbReference type="AlphaFoldDB" id="A0A5K1UT76"/>